<evidence type="ECO:0000313" key="1">
    <source>
        <dbReference type="EMBL" id="MBW32058.1"/>
    </source>
</evidence>
<accession>A0A2M3ZUI7</accession>
<reference evidence="1" key="1">
    <citation type="submission" date="2018-01" db="EMBL/GenBank/DDBJ databases">
        <title>An insight into the sialome of Amazonian anophelines.</title>
        <authorList>
            <person name="Ribeiro J.M."/>
            <person name="Scarpassa V."/>
            <person name="Calvo E."/>
        </authorList>
    </citation>
    <scope>NUCLEOTIDE SEQUENCE</scope>
    <source>
        <tissue evidence="1">Salivary glands</tissue>
    </source>
</reference>
<proteinExistence type="predicted"/>
<protein>
    <submittedName>
        <fullName evidence="1">Putative secreted peptide</fullName>
    </submittedName>
</protein>
<name>A0A2M3ZUI7_9DIPT</name>
<dbReference type="EMBL" id="GGFM01011307">
    <property type="protein sequence ID" value="MBW32058.1"/>
    <property type="molecule type" value="Transcribed_RNA"/>
</dbReference>
<organism evidence="1">
    <name type="scientific">Anopheles braziliensis</name>
    <dbReference type="NCBI Taxonomy" id="58242"/>
    <lineage>
        <taxon>Eukaryota</taxon>
        <taxon>Metazoa</taxon>
        <taxon>Ecdysozoa</taxon>
        <taxon>Arthropoda</taxon>
        <taxon>Hexapoda</taxon>
        <taxon>Insecta</taxon>
        <taxon>Pterygota</taxon>
        <taxon>Neoptera</taxon>
        <taxon>Endopterygota</taxon>
        <taxon>Diptera</taxon>
        <taxon>Nematocera</taxon>
        <taxon>Culicoidea</taxon>
        <taxon>Culicidae</taxon>
        <taxon>Anophelinae</taxon>
        <taxon>Anopheles</taxon>
    </lineage>
</organism>
<dbReference type="AlphaFoldDB" id="A0A2M3ZUI7"/>
<sequence>MLPRMAVNLGEISFQVFLAAPTAAAQKSHGMPSIKGRVFRGISAFMMFVTRQVTAHTKCVLIYFSRLAARVRQQHILR</sequence>